<gene>
    <name evidence="1" type="ORF">AVEN_144682_1</name>
</gene>
<organism evidence="1 2">
    <name type="scientific">Araneus ventricosus</name>
    <name type="common">Orbweaver spider</name>
    <name type="synonym">Epeira ventricosa</name>
    <dbReference type="NCBI Taxonomy" id="182803"/>
    <lineage>
        <taxon>Eukaryota</taxon>
        <taxon>Metazoa</taxon>
        <taxon>Ecdysozoa</taxon>
        <taxon>Arthropoda</taxon>
        <taxon>Chelicerata</taxon>
        <taxon>Arachnida</taxon>
        <taxon>Araneae</taxon>
        <taxon>Araneomorphae</taxon>
        <taxon>Entelegynae</taxon>
        <taxon>Araneoidea</taxon>
        <taxon>Araneidae</taxon>
        <taxon>Araneus</taxon>
    </lineage>
</organism>
<accession>A0A4Y2QBT3</accession>
<proteinExistence type="predicted"/>
<protein>
    <submittedName>
        <fullName evidence="1">Uncharacterized protein</fullName>
    </submittedName>
</protein>
<comment type="caution">
    <text evidence="1">The sequence shown here is derived from an EMBL/GenBank/DDBJ whole genome shotgun (WGS) entry which is preliminary data.</text>
</comment>
<keyword evidence="2" id="KW-1185">Reference proteome</keyword>
<evidence type="ECO:0000313" key="2">
    <source>
        <dbReference type="Proteomes" id="UP000499080"/>
    </source>
</evidence>
<evidence type="ECO:0000313" key="1">
    <source>
        <dbReference type="EMBL" id="GBN60087.1"/>
    </source>
</evidence>
<sequence length="140" mass="15968">MWKFFLVTKQTNLLVVRAVGRDISARATGGTRRLKGHISASHRWYEPSDGTHQREPPVVRAAEWDISVRATGGTRRLKGHISASHRWYAPPNGTYQCEPPVVRAAEWDISVRVTGGTRPLERVNRRVDWDLLTFVTFFES</sequence>
<reference evidence="1 2" key="1">
    <citation type="journal article" date="2019" name="Sci. Rep.">
        <title>Orb-weaving spider Araneus ventricosus genome elucidates the spidroin gene catalogue.</title>
        <authorList>
            <person name="Kono N."/>
            <person name="Nakamura H."/>
            <person name="Ohtoshi R."/>
            <person name="Moran D.A.P."/>
            <person name="Shinohara A."/>
            <person name="Yoshida Y."/>
            <person name="Fujiwara M."/>
            <person name="Mori M."/>
            <person name="Tomita M."/>
            <person name="Arakawa K."/>
        </authorList>
    </citation>
    <scope>NUCLEOTIDE SEQUENCE [LARGE SCALE GENOMIC DNA]</scope>
</reference>
<name>A0A4Y2QBT3_ARAVE</name>
<dbReference type="Proteomes" id="UP000499080">
    <property type="component" value="Unassembled WGS sequence"/>
</dbReference>
<dbReference type="AlphaFoldDB" id="A0A4Y2QBT3"/>
<dbReference type="EMBL" id="BGPR01013309">
    <property type="protein sequence ID" value="GBN60087.1"/>
    <property type="molecule type" value="Genomic_DNA"/>
</dbReference>